<proteinExistence type="predicted"/>
<accession>A0AA44EH24</accession>
<name>A0AA44EH24_9HYPH</name>
<reference evidence="1" key="1">
    <citation type="submission" date="2019-07" db="EMBL/GenBank/DDBJ databases">
        <title>FDA dAtabase for Regulatory Grade micrObial Sequences (FDA-ARGOS): Supporting development and validation of Infectious Disease Dx tests.</title>
        <authorList>
            <person name="Bachman M."/>
            <person name="Young C."/>
            <person name="Tallon L."/>
            <person name="Sadzewicz L."/>
            <person name="Vavikolanu K."/>
            <person name="Mehta A."/>
            <person name="Aluvathingal J."/>
            <person name="Nadendla S."/>
            <person name="Nandy P."/>
            <person name="Geyer C."/>
            <person name="Yan Y."/>
            <person name="Sichtig H."/>
        </authorList>
    </citation>
    <scope>NUCLEOTIDE SEQUENCE</scope>
    <source>
        <strain evidence="1">FDAARGOS_618</strain>
        <plasmid evidence="1">unnamed5</plasmid>
    </source>
</reference>
<evidence type="ECO:0000313" key="2">
    <source>
        <dbReference type="Proteomes" id="UP001155820"/>
    </source>
</evidence>
<dbReference type="Proteomes" id="UP001155820">
    <property type="component" value="Unassembled WGS sequence"/>
</dbReference>
<keyword evidence="2" id="KW-1185">Reference proteome</keyword>
<dbReference type="RefSeq" id="WP_131258966.1">
    <property type="nucleotide sequence ID" value="NZ_DALZOS010000010.1"/>
</dbReference>
<geneLocation type="plasmid" evidence="1">
    <name>unnamed5</name>
</geneLocation>
<gene>
    <name evidence="1" type="ORF">FOB26_04115</name>
</gene>
<evidence type="ECO:0000313" key="1">
    <source>
        <dbReference type="EMBL" id="NRF18303.1"/>
    </source>
</evidence>
<organism evidence="1 2">
    <name type="scientific">Agrobacterium pusense</name>
    <dbReference type="NCBI Taxonomy" id="648995"/>
    <lineage>
        <taxon>Bacteria</taxon>
        <taxon>Pseudomonadati</taxon>
        <taxon>Pseudomonadota</taxon>
        <taxon>Alphaproteobacteria</taxon>
        <taxon>Hyphomicrobiales</taxon>
        <taxon>Rhizobiaceae</taxon>
        <taxon>Rhizobium/Agrobacterium group</taxon>
        <taxon>Agrobacterium</taxon>
    </lineage>
</organism>
<keyword evidence="1" id="KW-0614">Plasmid</keyword>
<dbReference type="AlphaFoldDB" id="A0AA44EH24"/>
<sequence>MNIISHPQNVSTSPRPMARTSAGALIHGAEQIRSLEQGKGIATADLRQVMTEVFGGSDAEGRWLRKDAYKPTEVAQVLFLSRSITSRVQSPQSARAMLMKAARLSPTHTRRSEEMISWKLRSFVPVAGEGTAILSKLNDRHYLVDVAHRS</sequence>
<dbReference type="GeneID" id="39478169"/>
<comment type="caution">
    <text evidence="1">The sequence shown here is derived from an EMBL/GenBank/DDBJ whole genome shotgun (WGS) entry which is preliminary data.</text>
</comment>
<dbReference type="EMBL" id="JABRWM010000005">
    <property type="protein sequence ID" value="NRF18303.1"/>
    <property type="molecule type" value="Genomic_DNA"/>
</dbReference>
<protein>
    <submittedName>
        <fullName evidence="1">Uncharacterized protein</fullName>
    </submittedName>
</protein>